<organism evidence="3 4">
    <name type="scientific">Acuticoccus sediminis</name>
    <dbReference type="NCBI Taxonomy" id="2184697"/>
    <lineage>
        <taxon>Bacteria</taxon>
        <taxon>Pseudomonadati</taxon>
        <taxon>Pseudomonadota</taxon>
        <taxon>Alphaproteobacteria</taxon>
        <taxon>Hyphomicrobiales</taxon>
        <taxon>Amorphaceae</taxon>
        <taxon>Acuticoccus</taxon>
    </lineage>
</organism>
<sequence>MRPRAQRADLTLPQQLVFLRSNPICAGTGAARRGHLHWRCCIQPSPLGRDYDILISYADGGSPNVIVTAPDLEALAAGRPLPHVYHDPLRLCLSLPGSGQWTPSKRIDRTIVPWTYLWLYYFEEWLGSDEWKGGGEHPTNTPSGDRKSRQLRRRLEAPT</sequence>
<accession>A0A8B2NGK7</accession>
<keyword evidence="4" id="KW-1185">Reference proteome</keyword>
<dbReference type="AlphaFoldDB" id="A0A8B2NGK7"/>
<feature type="compositionally biased region" description="Basic and acidic residues" evidence="1">
    <location>
        <begin position="144"/>
        <end position="159"/>
    </location>
</feature>
<dbReference type="Pfam" id="PF26395">
    <property type="entry name" value="E2-CBASS"/>
    <property type="match status" value="1"/>
</dbReference>
<feature type="domain" description="Type II CBASS E2 protein" evidence="2">
    <location>
        <begin position="28"/>
        <end position="138"/>
    </location>
</feature>
<comment type="caution">
    <text evidence="3">The sequence shown here is derived from an EMBL/GenBank/DDBJ whole genome shotgun (WGS) entry which is preliminary data.</text>
</comment>
<proteinExistence type="predicted"/>
<evidence type="ECO:0000259" key="2">
    <source>
        <dbReference type="Pfam" id="PF26395"/>
    </source>
</evidence>
<name>A0A8B2NGK7_9HYPH</name>
<evidence type="ECO:0000313" key="3">
    <source>
        <dbReference type="EMBL" id="RAH96251.1"/>
    </source>
</evidence>
<protein>
    <recommendedName>
        <fullName evidence="2">Type II CBASS E2 protein domain-containing protein</fullName>
    </recommendedName>
</protein>
<dbReference type="InterPro" id="IPR058588">
    <property type="entry name" value="E2-CBASS"/>
</dbReference>
<evidence type="ECO:0000256" key="1">
    <source>
        <dbReference type="SAM" id="MobiDB-lite"/>
    </source>
</evidence>
<gene>
    <name evidence="3" type="ORF">DLJ53_32615</name>
</gene>
<reference evidence="3 4" key="1">
    <citation type="submission" date="2018-05" db="EMBL/GenBank/DDBJ databases">
        <title>Acuticoccus sediminis sp. nov., isolated from deep-sea sediment of Indian Ocean.</title>
        <authorList>
            <person name="Liu X."/>
            <person name="Lai Q."/>
            <person name="Du Y."/>
            <person name="Sun F."/>
            <person name="Zhang X."/>
            <person name="Wang S."/>
            <person name="Shao Z."/>
        </authorList>
    </citation>
    <scope>NUCLEOTIDE SEQUENCE [LARGE SCALE GENOMIC DNA]</scope>
    <source>
        <strain evidence="3 4">PTG4-2</strain>
    </source>
</reference>
<feature type="region of interest" description="Disordered" evidence="1">
    <location>
        <begin position="132"/>
        <end position="159"/>
    </location>
</feature>
<evidence type="ECO:0000313" key="4">
    <source>
        <dbReference type="Proteomes" id="UP000249590"/>
    </source>
</evidence>
<dbReference type="Proteomes" id="UP000249590">
    <property type="component" value="Unassembled WGS sequence"/>
</dbReference>
<dbReference type="EMBL" id="QHHQ01000014">
    <property type="protein sequence ID" value="RAH96251.1"/>
    <property type="molecule type" value="Genomic_DNA"/>
</dbReference>